<evidence type="ECO:0000256" key="7">
    <source>
        <dbReference type="SAM" id="Coils"/>
    </source>
</evidence>
<dbReference type="InterPro" id="IPR027815">
    <property type="entry name" value="CSC1/OSCA1-like_cyt"/>
</dbReference>
<comment type="caution">
    <text evidence="13">The sequence shown here is derived from an EMBL/GenBank/DDBJ whole genome shotgun (WGS) entry which is preliminary data.</text>
</comment>
<gene>
    <name evidence="13" type="ORF">C2E21_4377</name>
</gene>
<keyword evidence="7" id="KW-0175">Coiled coil</keyword>
<feature type="compositionally biased region" description="Low complexity" evidence="8">
    <location>
        <begin position="638"/>
        <end position="647"/>
    </location>
</feature>
<feature type="domain" description="CSC1/OSCA1-like 7TM region" evidence="10">
    <location>
        <begin position="900"/>
        <end position="1140"/>
    </location>
</feature>
<dbReference type="OrthoDB" id="1689567at2759"/>
<evidence type="ECO:0000256" key="5">
    <source>
        <dbReference type="ARBA" id="ARBA00022989"/>
    </source>
</evidence>
<dbReference type="InterPro" id="IPR032880">
    <property type="entry name" value="CSC1/OSCA1-like_N"/>
</dbReference>
<dbReference type="Pfam" id="PF02714">
    <property type="entry name" value="RSN1_7TM"/>
    <property type="match status" value="1"/>
</dbReference>
<sequence>MGNLEDCITGGNGTQDGCYNTAINASQMLTGMVINLFIGLACYAGFVLWRGKFRVYFNRLVAPQVPPEQRPPHLKLGSHWQLWSWLIPVFSVSDEELLQLTGLDGLVAQRIIGFGCLCLLPLTLLGIGVLLPVYYTSYETTVITTTVETDGGETNSTKKLNDEFLKMTLSSVPSGSGVLWVPFVFTYVFIGWVCWLILLYYKEFISLRQAHDQVLIESTTVERRSSLLDDRSPRGSGPQIMSRMRAASMVHRRSSASEILGERAFGSAPPDFYAGGAAGVVAAGGLAGGPTGGPAAGSSVASVAGSGSINMSISGGAKLVRRLSRAAPAPACDALPGQPVARISIGSQGASEVPPSGGAELIQYHTVSALGRLSDPGVRQQQPGEAQGPDSGSGGAASGQGNTSQALPPSPFAGEGLGAAPPPRARMQPGLRRITDSDGEGDGSGDEGAPDVEQLGGSGKQAADGVPPHWDELCEPLPLVASADAAQFYTVLIIDEAVEEFAYSKSLGKAWVPPKLLNKLTSRGRSDSQSIFEKSKALMKRKTKSEEEQERVNTCNLRMQVAEDLYSGIFGEDFDRIVPVYKTQATDALLARWHRKRLLLDRLRLQQQQVREQQEKLKQEVAAQIEAAERKLAELEEQQQGAAAEAGPDPERGEGPAGAAGAAGEVPPAAGEPQPSAQDQPAGGSLVHTSSSLIHAAGSQQGLGSGKLARGSSSLPGGSIKQPAAAPVSPGKAATACGGWHFGLHSTPPVARQEEKAEKLKARQEKLVQQVADTEAALAELQGEIEQAQRDAAEARPAPCFFATFHTAHAAAYAGRLNLNPLHERMMRVMPAPAPRNVNWAALFRSWVGRGVRPMPVFVAVVVMLLIPIGLFAGICGTIVSSVCADTPEGTTQGVNASQTWFCSSDWFAKFLRNLISSTLPAILLSVWQAVVLPIYFYNCAQASAQYFSLSDLDLACARWFFLHDFFNVFLGGMLGGSIVWGLRAIINEPSQFFTILGQAVPASSNFFINYVSYKAIAMSFFRLFFPHAAVFGSILKWLRLVPRPKTERDKEAAALPINCRYSRDIGVLQLTVFLVVIAYGIVTPIILPFGLLYFVMWWPVWRYQMLYVYQGPYDCHGYYWVYTAHRLVVCLGVMAAFTSAILAVKAAYVQGLVLFFTTLAFLWWFDRYLTFRYDNVVDQAPAVGIHHAPRARVDDCLYVPAPMQHRAAGWTPEWGKAWIGYGVPRYGL</sequence>
<keyword evidence="3" id="KW-0813">Transport</keyword>
<dbReference type="GO" id="GO:0005227">
    <property type="term" value="F:calcium-activated cation channel activity"/>
    <property type="evidence" value="ECO:0007669"/>
    <property type="project" value="InterPro"/>
</dbReference>
<proteinExistence type="inferred from homology"/>
<feature type="domain" description="CSC1/OSCA1-like cytosolic" evidence="12">
    <location>
        <begin position="755"/>
        <end position="841"/>
    </location>
</feature>
<feature type="transmembrane region" description="Helical" evidence="9">
    <location>
        <begin position="1071"/>
        <end position="1099"/>
    </location>
</feature>
<dbReference type="GO" id="GO:0005886">
    <property type="term" value="C:plasma membrane"/>
    <property type="evidence" value="ECO:0007669"/>
    <property type="project" value="TreeGrafter"/>
</dbReference>
<dbReference type="PANTHER" id="PTHR13018:SF5">
    <property type="entry name" value="RE44586P"/>
    <property type="match status" value="1"/>
</dbReference>
<feature type="transmembrane region" description="Helical" evidence="9">
    <location>
        <begin position="1120"/>
        <end position="1142"/>
    </location>
</feature>
<dbReference type="InterPro" id="IPR003864">
    <property type="entry name" value="CSC1/OSCA1-like_7TM"/>
</dbReference>
<dbReference type="Proteomes" id="UP000239899">
    <property type="component" value="Unassembled WGS sequence"/>
</dbReference>
<keyword evidence="4 9" id="KW-0812">Transmembrane</keyword>
<feature type="transmembrane region" description="Helical" evidence="9">
    <location>
        <begin position="960"/>
        <end position="981"/>
    </location>
</feature>
<evidence type="ECO:0000313" key="13">
    <source>
        <dbReference type="EMBL" id="PRW57169.1"/>
    </source>
</evidence>
<feature type="transmembrane region" description="Helical" evidence="9">
    <location>
        <begin position="857"/>
        <end position="880"/>
    </location>
</feature>
<feature type="compositionally biased region" description="Low complexity" evidence="8">
    <location>
        <begin position="657"/>
        <end position="675"/>
    </location>
</feature>
<dbReference type="InterPro" id="IPR045122">
    <property type="entry name" value="Csc1-like"/>
</dbReference>
<evidence type="ECO:0000256" key="3">
    <source>
        <dbReference type="ARBA" id="ARBA00022448"/>
    </source>
</evidence>
<feature type="region of interest" description="Disordered" evidence="8">
    <location>
        <begin position="700"/>
        <end position="733"/>
    </location>
</feature>
<keyword evidence="5 9" id="KW-1133">Transmembrane helix</keyword>
<organism evidence="13 14">
    <name type="scientific">Chlorella sorokiniana</name>
    <name type="common">Freshwater green alga</name>
    <dbReference type="NCBI Taxonomy" id="3076"/>
    <lineage>
        <taxon>Eukaryota</taxon>
        <taxon>Viridiplantae</taxon>
        <taxon>Chlorophyta</taxon>
        <taxon>core chlorophytes</taxon>
        <taxon>Trebouxiophyceae</taxon>
        <taxon>Chlorellales</taxon>
        <taxon>Chlorellaceae</taxon>
        <taxon>Chlorella clade</taxon>
        <taxon>Chlorella</taxon>
    </lineage>
</organism>
<feature type="domain" description="CSC1/OSCA1-like N-terminal transmembrane" evidence="11">
    <location>
        <begin position="28"/>
        <end position="198"/>
    </location>
</feature>
<reference evidence="13 14" key="1">
    <citation type="journal article" date="2018" name="Plant J.">
        <title>Genome sequences of Chlorella sorokiniana UTEX 1602 and Micractinium conductrix SAG 241.80: implications to maltose excretion by a green alga.</title>
        <authorList>
            <person name="Arriola M.B."/>
            <person name="Velmurugan N."/>
            <person name="Zhang Y."/>
            <person name="Plunkett M.H."/>
            <person name="Hondzo H."/>
            <person name="Barney B.M."/>
        </authorList>
    </citation>
    <scope>NUCLEOTIDE SEQUENCE [LARGE SCALE GENOMIC DNA]</scope>
    <source>
        <strain evidence="14">UTEX 1602</strain>
    </source>
</reference>
<evidence type="ECO:0000259" key="10">
    <source>
        <dbReference type="Pfam" id="PF02714"/>
    </source>
</evidence>
<feature type="transmembrane region" description="Helical" evidence="9">
    <location>
        <begin position="915"/>
        <end position="939"/>
    </location>
</feature>
<feature type="transmembrane region" description="Helical" evidence="9">
    <location>
        <begin position="29"/>
        <end position="49"/>
    </location>
</feature>
<comment type="subcellular location">
    <subcellularLocation>
        <location evidence="1">Membrane</location>
        <topology evidence="1">Multi-pass membrane protein</topology>
    </subcellularLocation>
</comment>
<evidence type="ECO:0000256" key="4">
    <source>
        <dbReference type="ARBA" id="ARBA00022692"/>
    </source>
</evidence>
<feature type="transmembrane region" description="Helical" evidence="9">
    <location>
        <begin position="993"/>
        <end position="1014"/>
    </location>
</feature>
<feature type="compositionally biased region" description="Acidic residues" evidence="8">
    <location>
        <begin position="437"/>
        <end position="450"/>
    </location>
</feature>
<feature type="coiled-coil region" evidence="7">
    <location>
        <begin position="750"/>
        <end position="798"/>
    </location>
</feature>
<evidence type="ECO:0000256" key="8">
    <source>
        <dbReference type="SAM" id="MobiDB-lite"/>
    </source>
</evidence>
<dbReference type="Pfam" id="PF13967">
    <property type="entry name" value="RSN1_TM"/>
    <property type="match status" value="1"/>
</dbReference>
<feature type="transmembrane region" description="Helical" evidence="9">
    <location>
        <begin position="111"/>
        <end position="135"/>
    </location>
</feature>
<protein>
    <submittedName>
        <fullName evidence="13">ERD4-related membrane</fullName>
    </submittedName>
</protein>
<name>A0A2P6TSY7_CHLSO</name>
<feature type="region of interest" description="Disordered" evidence="8">
    <location>
        <begin position="374"/>
        <end position="469"/>
    </location>
</feature>
<dbReference type="Pfam" id="PF14703">
    <property type="entry name" value="PHM7_cyt"/>
    <property type="match status" value="1"/>
</dbReference>
<comment type="similarity">
    <text evidence="2">Belongs to the CSC1 (TC 1.A.17) family.</text>
</comment>
<feature type="transmembrane region" description="Helical" evidence="9">
    <location>
        <begin position="1021"/>
        <end position="1039"/>
    </location>
</feature>
<keyword evidence="6 9" id="KW-0472">Membrane</keyword>
<evidence type="ECO:0000259" key="12">
    <source>
        <dbReference type="Pfam" id="PF14703"/>
    </source>
</evidence>
<feature type="transmembrane region" description="Helical" evidence="9">
    <location>
        <begin position="1148"/>
        <end position="1166"/>
    </location>
</feature>
<accession>A0A2P6TSY7</accession>
<evidence type="ECO:0000256" key="2">
    <source>
        <dbReference type="ARBA" id="ARBA00007779"/>
    </source>
</evidence>
<dbReference type="EMBL" id="LHPG02000007">
    <property type="protein sequence ID" value="PRW57169.1"/>
    <property type="molecule type" value="Genomic_DNA"/>
</dbReference>
<dbReference type="AlphaFoldDB" id="A0A2P6TSY7"/>
<feature type="region of interest" description="Disordered" evidence="8">
    <location>
        <begin position="635"/>
        <end position="687"/>
    </location>
</feature>
<evidence type="ECO:0000313" key="14">
    <source>
        <dbReference type="Proteomes" id="UP000239899"/>
    </source>
</evidence>
<keyword evidence="14" id="KW-1185">Reference proteome</keyword>
<feature type="transmembrane region" description="Helical" evidence="9">
    <location>
        <begin position="179"/>
        <end position="201"/>
    </location>
</feature>
<dbReference type="PANTHER" id="PTHR13018">
    <property type="entry name" value="PROBABLE MEMBRANE PROTEIN DUF221-RELATED"/>
    <property type="match status" value="1"/>
</dbReference>
<evidence type="ECO:0000256" key="6">
    <source>
        <dbReference type="ARBA" id="ARBA00023136"/>
    </source>
</evidence>
<evidence type="ECO:0000259" key="11">
    <source>
        <dbReference type="Pfam" id="PF13967"/>
    </source>
</evidence>
<evidence type="ECO:0000256" key="9">
    <source>
        <dbReference type="SAM" id="Phobius"/>
    </source>
</evidence>
<evidence type="ECO:0000256" key="1">
    <source>
        <dbReference type="ARBA" id="ARBA00004141"/>
    </source>
</evidence>